<keyword evidence="2" id="KW-1185">Reference proteome</keyword>
<name>A0A328UD85_9FIRM</name>
<proteinExistence type="predicted"/>
<gene>
    <name evidence="1" type="ORF">DPQ25_05755</name>
</gene>
<dbReference type="AlphaFoldDB" id="A0A328UD85"/>
<dbReference type="RefSeq" id="WP_112332226.1">
    <property type="nucleotide sequence ID" value="NZ_JADPHD010000005.1"/>
</dbReference>
<dbReference type="Proteomes" id="UP000249377">
    <property type="component" value="Unassembled WGS sequence"/>
</dbReference>
<organism evidence="1 2">
    <name type="scientific">Hydrogeniiclostridium mannosilyticum</name>
    <dbReference type="NCBI Taxonomy" id="2764322"/>
    <lineage>
        <taxon>Bacteria</taxon>
        <taxon>Bacillati</taxon>
        <taxon>Bacillota</taxon>
        <taxon>Clostridia</taxon>
        <taxon>Eubacteriales</taxon>
        <taxon>Acutalibacteraceae</taxon>
        <taxon>Hydrogeniiclostridium</taxon>
    </lineage>
</organism>
<reference evidence="1 2" key="1">
    <citation type="submission" date="2018-06" db="EMBL/GenBank/DDBJ databases">
        <title>Noncontiguous genome sequence of Ruminococcaceae bacterium ASD2818.</title>
        <authorList>
            <person name="Chaplin A.V."/>
            <person name="Sokolova S.R."/>
            <person name="Kochetkova T.O."/>
            <person name="Goltsov A.Y."/>
            <person name="Trofimov D.Y."/>
            <person name="Efimov B.A."/>
        </authorList>
    </citation>
    <scope>NUCLEOTIDE SEQUENCE [LARGE SCALE GENOMIC DNA]</scope>
    <source>
        <strain evidence="1 2">ASD2818</strain>
    </source>
</reference>
<evidence type="ECO:0000313" key="2">
    <source>
        <dbReference type="Proteomes" id="UP000249377"/>
    </source>
</evidence>
<protein>
    <submittedName>
        <fullName evidence="1">Uncharacterized protein</fullName>
    </submittedName>
</protein>
<dbReference type="EMBL" id="QLYR01000002">
    <property type="protein sequence ID" value="RAQ29797.1"/>
    <property type="molecule type" value="Genomic_DNA"/>
</dbReference>
<evidence type="ECO:0000313" key="1">
    <source>
        <dbReference type="EMBL" id="RAQ29797.1"/>
    </source>
</evidence>
<comment type="caution">
    <text evidence="1">The sequence shown here is derived from an EMBL/GenBank/DDBJ whole genome shotgun (WGS) entry which is preliminary data.</text>
</comment>
<sequence length="121" mass="13705">MLRADDVMERFELLAELTPEEAERYRVLCADAALHVKNMLQHEAPEEADRLFCFAAAALAAYRKALADSGAGEEAFSAGDLKVTRRKAELQNARALWEDSVTALEPWLRDKGFEMRSVRYQ</sequence>
<accession>A0A328UD85</accession>